<dbReference type="Pfam" id="PF04542">
    <property type="entry name" value="Sigma70_r2"/>
    <property type="match status" value="1"/>
</dbReference>
<dbReference type="PANTHER" id="PTHR43133">
    <property type="entry name" value="RNA POLYMERASE ECF-TYPE SIGMA FACTO"/>
    <property type="match status" value="1"/>
</dbReference>
<feature type="domain" description="RNA polymerase sigma factor 70 region 4 type 2" evidence="7">
    <location>
        <begin position="98"/>
        <end position="148"/>
    </location>
</feature>
<protein>
    <submittedName>
        <fullName evidence="8">Sigma-70 family RNA polymerase sigma factor</fullName>
    </submittedName>
</protein>
<evidence type="ECO:0000256" key="1">
    <source>
        <dbReference type="ARBA" id="ARBA00010641"/>
    </source>
</evidence>
<evidence type="ECO:0000256" key="5">
    <source>
        <dbReference type="ARBA" id="ARBA00023163"/>
    </source>
</evidence>
<evidence type="ECO:0000256" key="4">
    <source>
        <dbReference type="ARBA" id="ARBA00023125"/>
    </source>
</evidence>
<evidence type="ECO:0000259" key="7">
    <source>
        <dbReference type="Pfam" id="PF08281"/>
    </source>
</evidence>
<comment type="similarity">
    <text evidence="1">Belongs to the sigma-70 factor family. ECF subfamily.</text>
</comment>
<dbReference type="SUPFAM" id="SSF88659">
    <property type="entry name" value="Sigma3 and sigma4 domains of RNA polymerase sigma factors"/>
    <property type="match status" value="1"/>
</dbReference>
<organism evidence="8 9">
    <name type="scientific">Jatrophihabitans cynanchi</name>
    <dbReference type="NCBI Taxonomy" id="2944128"/>
    <lineage>
        <taxon>Bacteria</taxon>
        <taxon>Bacillati</taxon>
        <taxon>Actinomycetota</taxon>
        <taxon>Actinomycetes</taxon>
        <taxon>Jatrophihabitantales</taxon>
        <taxon>Jatrophihabitantaceae</taxon>
        <taxon>Jatrophihabitans</taxon>
    </lineage>
</organism>
<keyword evidence="2" id="KW-0805">Transcription regulation</keyword>
<reference evidence="8" key="1">
    <citation type="submission" date="2022-05" db="EMBL/GenBank/DDBJ databases">
        <title>Jatrophihabitans sp. SB3-54 whole genome sequence.</title>
        <authorList>
            <person name="Suh M.K."/>
            <person name="Eom M.K."/>
            <person name="Kim J.S."/>
            <person name="Kim H.S."/>
            <person name="Do H.E."/>
            <person name="Shin Y.K."/>
            <person name="Lee J.-S."/>
        </authorList>
    </citation>
    <scope>NUCLEOTIDE SEQUENCE</scope>
    <source>
        <strain evidence="8">SB3-54</strain>
    </source>
</reference>
<name>A0ABY7K1D0_9ACTN</name>
<evidence type="ECO:0000259" key="6">
    <source>
        <dbReference type="Pfam" id="PF04542"/>
    </source>
</evidence>
<dbReference type="EMBL" id="CP097463">
    <property type="protein sequence ID" value="WAX58632.1"/>
    <property type="molecule type" value="Genomic_DNA"/>
</dbReference>
<dbReference type="InterPro" id="IPR014284">
    <property type="entry name" value="RNA_pol_sigma-70_dom"/>
</dbReference>
<dbReference type="RefSeq" id="WP_269445171.1">
    <property type="nucleotide sequence ID" value="NZ_CP097463.1"/>
</dbReference>
<dbReference type="PANTHER" id="PTHR43133:SF8">
    <property type="entry name" value="RNA POLYMERASE SIGMA FACTOR HI_1459-RELATED"/>
    <property type="match status" value="1"/>
</dbReference>
<dbReference type="InterPro" id="IPR013325">
    <property type="entry name" value="RNA_pol_sigma_r2"/>
</dbReference>
<dbReference type="InterPro" id="IPR007627">
    <property type="entry name" value="RNA_pol_sigma70_r2"/>
</dbReference>
<proteinExistence type="inferred from homology"/>
<dbReference type="InterPro" id="IPR013324">
    <property type="entry name" value="RNA_pol_sigma_r3/r4-like"/>
</dbReference>
<sequence length="162" mass="17949">MNRIPFEQVVTQHGPTVLRVCRAVLGRDDAEDAWSETFVAALRAYPDLPADANVEAWLVTIAKHKAIDQHRASARRPVPVDQLPERLVENPPDLDDALWPALADLPRKQREAIAYHHLAGLPYAQVAKLLGNSEAAARRAAADGMRTLRATLRAPRQQGAFR</sequence>
<dbReference type="Proteomes" id="UP001164693">
    <property type="component" value="Chromosome"/>
</dbReference>
<evidence type="ECO:0000256" key="2">
    <source>
        <dbReference type="ARBA" id="ARBA00023015"/>
    </source>
</evidence>
<accession>A0ABY7K1D0</accession>
<evidence type="ECO:0000313" key="8">
    <source>
        <dbReference type="EMBL" id="WAX58632.1"/>
    </source>
</evidence>
<gene>
    <name evidence="8" type="ORF">M6B22_07655</name>
</gene>
<dbReference type="SUPFAM" id="SSF88946">
    <property type="entry name" value="Sigma2 domain of RNA polymerase sigma factors"/>
    <property type="match status" value="1"/>
</dbReference>
<dbReference type="InterPro" id="IPR036388">
    <property type="entry name" value="WH-like_DNA-bd_sf"/>
</dbReference>
<evidence type="ECO:0000256" key="3">
    <source>
        <dbReference type="ARBA" id="ARBA00023082"/>
    </source>
</evidence>
<dbReference type="InterPro" id="IPR013249">
    <property type="entry name" value="RNA_pol_sigma70_r4_t2"/>
</dbReference>
<dbReference type="Gene3D" id="1.10.1740.10">
    <property type="match status" value="1"/>
</dbReference>
<dbReference type="NCBIfam" id="TIGR02937">
    <property type="entry name" value="sigma70-ECF"/>
    <property type="match status" value="1"/>
</dbReference>
<keyword evidence="4" id="KW-0238">DNA-binding</keyword>
<keyword evidence="5" id="KW-0804">Transcription</keyword>
<dbReference type="InterPro" id="IPR039425">
    <property type="entry name" value="RNA_pol_sigma-70-like"/>
</dbReference>
<dbReference type="Gene3D" id="1.10.10.10">
    <property type="entry name" value="Winged helix-like DNA-binding domain superfamily/Winged helix DNA-binding domain"/>
    <property type="match status" value="1"/>
</dbReference>
<feature type="domain" description="RNA polymerase sigma-70 region 2" evidence="6">
    <location>
        <begin position="10"/>
        <end position="75"/>
    </location>
</feature>
<keyword evidence="9" id="KW-1185">Reference proteome</keyword>
<keyword evidence="3" id="KW-0731">Sigma factor</keyword>
<evidence type="ECO:0000313" key="9">
    <source>
        <dbReference type="Proteomes" id="UP001164693"/>
    </source>
</evidence>
<dbReference type="Pfam" id="PF08281">
    <property type="entry name" value="Sigma70_r4_2"/>
    <property type="match status" value="1"/>
</dbReference>